<dbReference type="Proteomes" id="UP000594820">
    <property type="component" value="Segment"/>
</dbReference>
<dbReference type="EMBL" id="MW314850">
    <property type="protein sequence ID" value="QPO17153.1"/>
    <property type="molecule type" value="Genomic_DNA"/>
</dbReference>
<reference evidence="1 2" key="1">
    <citation type="submission" date="2020-12" db="EMBL/GenBank/DDBJ databases">
        <authorList>
            <person name="Mahalingham V.A."/>
            <person name="Abad L.A."/>
            <person name="Dennis E.A."/>
            <person name="Alston T.C."/>
            <person name="Buckley J.R."/>
            <person name="Cao N.T."/>
            <person name="Cole K.B."/>
            <person name="Davis H.C."/>
            <person name="Fisher D.E."/>
            <person name="Jennings A.R."/>
            <person name="Litwin A.R."/>
            <person name="McCartney J.B."/>
            <person name="Mitchell K.E."/>
            <person name="Nasser J.B."/>
            <person name="Paudel P."/>
            <person name="Richoux S.A."/>
            <person name="Sisung K.L."/>
            <person name="Smith M.L."/>
            <person name="Sonnier C.R."/>
            <person name="Underwood K.G."/>
            <person name="Hunter C.W."/>
            <person name="Gottschalck B.A."/>
            <person name="Wiggina Z.F."/>
            <person name="Spears T.J."/>
            <person name="Hancock A.M."/>
            <person name="Gissendanner C.R."/>
            <person name="Findley A.M."/>
            <person name="Garlena R.A."/>
            <person name="Russell D.A."/>
            <person name="Jacobs-Sera D."/>
            <person name="Hatfull G.F."/>
        </authorList>
    </citation>
    <scope>NUCLEOTIDE SEQUENCE [LARGE SCALE GENOMIC DNA]</scope>
</reference>
<keyword evidence="2" id="KW-1185">Reference proteome</keyword>
<organism evidence="1 2">
    <name type="scientific">Gordonia phage Lilbeanie</name>
    <dbReference type="NCBI Taxonomy" id="2794947"/>
    <lineage>
        <taxon>Viruses</taxon>
        <taxon>Duplodnaviria</taxon>
        <taxon>Heunggongvirae</taxon>
        <taxon>Uroviricota</taxon>
        <taxon>Caudoviricetes</taxon>
        <taxon>Stackebrandtviridae</taxon>
        <taxon>Lilbeanievirus</taxon>
        <taxon>Lilbeanievirus lilbeanie</taxon>
    </lineage>
</organism>
<dbReference type="GeneID" id="63027187"/>
<proteinExistence type="predicted"/>
<evidence type="ECO:0000313" key="2">
    <source>
        <dbReference type="Proteomes" id="UP000594820"/>
    </source>
</evidence>
<evidence type="ECO:0000313" key="1">
    <source>
        <dbReference type="EMBL" id="QPO17153.1"/>
    </source>
</evidence>
<dbReference type="KEGG" id="vg:63027187"/>
<sequence>MTAVARKPHWKPIDPVLPKGWTPEYLDRFDRLDYDHLIGYGCTPEEALRRMGKSVDAVGKSWRFHQKQEHTA</sequence>
<name>A0A7T1KSD3_9CAUD</name>
<dbReference type="RefSeq" id="YP_010002636.1">
    <property type="nucleotide sequence ID" value="NC_053246.1"/>
</dbReference>
<protein>
    <submittedName>
        <fullName evidence="1">Uncharacterized protein</fullName>
    </submittedName>
</protein>
<accession>A0A7T1KSD3</accession>
<gene>
    <name evidence="1" type="primary">75</name>
    <name evidence="1" type="ORF">SEA_LILBEANIE_75</name>
</gene>